<comment type="similarity">
    <text evidence="2 9">Belongs to the uroporphyrinogen-III synthase family.</text>
</comment>
<evidence type="ECO:0000256" key="8">
    <source>
        <dbReference type="ARBA" id="ARBA00048617"/>
    </source>
</evidence>
<accession>A0A518D4Y5</accession>
<dbReference type="SUPFAM" id="SSF69618">
    <property type="entry name" value="HemD-like"/>
    <property type="match status" value="1"/>
</dbReference>
<evidence type="ECO:0000256" key="1">
    <source>
        <dbReference type="ARBA" id="ARBA00004772"/>
    </source>
</evidence>
<dbReference type="OrthoDB" id="9815856at2"/>
<evidence type="ECO:0000256" key="6">
    <source>
        <dbReference type="ARBA" id="ARBA00037589"/>
    </source>
</evidence>
<comment type="function">
    <text evidence="6 9">Catalyzes cyclization of the linear tetrapyrrole, hydroxymethylbilane, to the macrocyclic uroporphyrinogen III.</text>
</comment>
<dbReference type="RefSeq" id="WP_145191961.1">
    <property type="nucleotide sequence ID" value="NZ_CP036290.1"/>
</dbReference>
<dbReference type="GO" id="GO:0004852">
    <property type="term" value="F:uroporphyrinogen-III synthase activity"/>
    <property type="evidence" value="ECO:0007669"/>
    <property type="project" value="UniProtKB-UniRule"/>
</dbReference>
<evidence type="ECO:0000313" key="12">
    <source>
        <dbReference type="Proteomes" id="UP000319342"/>
    </source>
</evidence>
<comment type="pathway">
    <text evidence="1 9">Porphyrin-containing compound metabolism; protoporphyrin-IX biosynthesis; coproporphyrinogen-III from 5-aminolevulinate: step 3/4.</text>
</comment>
<reference evidence="11 12" key="1">
    <citation type="submission" date="2019-02" db="EMBL/GenBank/DDBJ databases">
        <title>Deep-cultivation of Planctomycetes and their phenomic and genomic characterization uncovers novel biology.</title>
        <authorList>
            <person name="Wiegand S."/>
            <person name="Jogler M."/>
            <person name="Boedeker C."/>
            <person name="Pinto D."/>
            <person name="Vollmers J."/>
            <person name="Rivas-Marin E."/>
            <person name="Kohn T."/>
            <person name="Peeters S.H."/>
            <person name="Heuer A."/>
            <person name="Rast P."/>
            <person name="Oberbeckmann S."/>
            <person name="Bunk B."/>
            <person name="Jeske O."/>
            <person name="Meyerdierks A."/>
            <person name="Storesund J.E."/>
            <person name="Kallscheuer N."/>
            <person name="Luecker S."/>
            <person name="Lage O.M."/>
            <person name="Pohl T."/>
            <person name="Merkel B.J."/>
            <person name="Hornburger P."/>
            <person name="Mueller R.-W."/>
            <person name="Bruemmer F."/>
            <person name="Labrenz M."/>
            <person name="Spormann A.M."/>
            <person name="Op den Camp H."/>
            <person name="Overmann J."/>
            <person name="Amann R."/>
            <person name="Jetten M.S.M."/>
            <person name="Mascher T."/>
            <person name="Medema M.H."/>
            <person name="Devos D.P."/>
            <person name="Kaster A.-K."/>
            <person name="Ovreas L."/>
            <person name="Rohde M."/>
            <person name="Galperin M.Y."/>
            <person name="Jogler C."/>
        </authorList>
    </citation>
    <scope>NUCLEOTIDE SEQUENCE [LARGE SCALE GENOMIC DNA]</scope>
    <source>
        <strain evidence="11 12">Pla163</strain>
    </source>
</reference>
<dbReference type="EMBL" id="CP036290">
    <property type="protein sequence ID" value="QDU86537.1"/>
    <property type="molecule type" value="Genomic_DNA"/>
</dbReference>
<evidence type="ECO:0000256" key="9">
    <source>
        <dbReference type="RuleBase" id="RU366031"/>
    </source>
</evidence>
<dbReference type="InterPro" id="IPR036108">
    <property type="entry name" value="4pyrrol_syn_uPrphyn_synt_sf"/>
</dbReference>
<proteinExistence type="inferred from homology"/>
<gene>
    <name evidence="11" type="ORF">Pla163_36880</name>
</gene>
<sequence>MNGAPRIWVTGPVKRLTAWCAAARQAGWEPIAEPLIEIVPAPFDWPAEHERFDWLCVTSANAMSSLAPHVARLAGVRVAIVGAATEAALRALSSDLPLAVTLGPADESSELERLWEPHLVAGESVLWPRSDLADEIGRWLRSRGAVVHDPVAYVNRPRYEVDPPECDAVFFASPSAVHAFAANRARPCTHLGIAIGSTTAGAIEALQLDEPGRIGRLDTLLDVSPHALTKLLSGDA</sequence>
<dbReference type="CDD" id="cd06578">
    <property type="entry name" value="HemD"/>
    <property type="match status" value="1"/>
</dbReference>
<evidence type="ECO:0000256" key="5">
    <source>
        <dbReference type="ARBA" id="ARBA00023244"/>
    </source>
</evidence>
<dbReference type="EC" id="4.2.1.75" evidence="3 9"/>
<evidence type="ECO:0000313" key="11">
    <source>
        <dbReference type="EMBL" id="QDU86537.1"/>
    </source>
</evidence>
<dbReference type="Proteomes" id="UP000319342">
    <property type="component" value="Chromosome"/>
</dbReference>
<evidence type="ECO:0000256" key="3">
    <source>
        <dbReference type="ARBA" id="ARBA00013109"/>
    </source>
</evidence>
<dbReference type="InterPro" id="IPR003754">
    <property type="entry name" value="4pyrrol_synth_uPrphyn_synth"/>
</dbReference>
<protein>
    <recommendedName>
        <fullName evidence="7 9">Uroporphyrinogen-III synthase</fullName>
        <ecNumber evidence="3 9">4.2.1.75</ecNumber>
    </recommendedName>
</protein>
<feature type="domain" description="Tetrapyrrole biosynthesis uroporphyrinogen III synthase" evidence="10">
    <location>
        <begin position="21"/>
        <end position="208"/>
    </location>
</feature>
<comment type="catalytic activity">
    <reaction evidence="8 9">
        <text>hydroxymethylbilane = uroporphyrinogen III + H2O</text>
        <dbReference type="Rhea" id="RHEA:18965"/>
        <dbReference type="ChEBI" id="CHEBI:15377"/>
        <dbReference type="ChEBI" id="CHEBI:57308"/>
        <dbReference type="ChEBI" id="CHEBI:57845"/>
        <dbReference type="EC" id="4.2.1.75"/>
    </reaction>
</comment>
<dbReference type="GO" id="GO:0006780">
    <property type="term" value="P:uroporphyrinogen III biosynthetic process"/>
    <property type="evidence" value="ECO:0007669"/>
    <property type="project" value="UniProtKB-UniRule"/>
</dbReference>
<name>A0A518D4Y5_9BACT</name>
<evidence type="ECO:0000256" key="2">
    <source>
        <dbReference type="ARBA" id="ARBA00008133"/>
    </source>
</evidence>
<dbReference type="GO" id="GO:0006782">
    <property type="term" value="P:protoporphyrinogen IX biosynthetic process"/>
    <property type="evidence" value="ECO:0007669"/>
    <property type="project" value="UniProtKB-UniRule"/>
</dbReference>
<evidence type="ECO:0000259" key="10">
    <source>
        <dbReference type="Pfam" id="PF02602"/>
    </source>
</evidence>
<organism evidence="11 12">
    <name type="scientific">Rohdeia mirabilis</name>
    <dbReference type="NCBI Taxonomy" id="2528008"/>
    <lineage>
        <taxon>Bacteria</taxon>
        <taxon>Pseudomonadati</taxon>
        <taxon>Planctomycetota</taxon>
        <taxon>Planctomycetia</taxon>
        <taxon>Planctomycetia incertae sedis</taxon>
        <taxon>Rohdeia</taxon>
    </lineage>
</organism>
<dbReference type="PANTHER" id="PTHR38042">
    <property type="entry name" value="UROPORPHYRINOGEN-III SYNTHASE, CHLOROPLASTIC"/>
    <property type="match status" value="1"/>
</dbReference>
<dbReference type="Gene3D" id="3.40.50.10090">
    <property type="match status" value="2"/>
</dbReference>
<evidence type="ECO:0000256" key="4">
    <source>
        <dbReference type="ARBA" id="ARBA00023239"/>
    </source>
</evidence>
<evidence type="ECO:0000256" key="7">
    <source>
        <dbReference type="ARBA" id="ARBA00040167"/>
    </source>
</evidence>
<dbReference type="UniPathway" id="UPA00251">
    <property type="reaction ID" value="UER00320"/>
</dbReference>
<keyword evidence="4 9" id="KW-0456">Lyase</keyword>
<dbReference type="PANTHER" id="PTHR38042:SF1">
    <property type="entry name" value="UROPORPHYRINOGEN-III SYNTHASE, CHLOROPLASTIC"/>
    <property type="match status" value="1"/>
</dbReference>
<dbReference type="Pfam" id="PF02602">
    <property type="entry name" value="HEM4"/>
    <property type="match status" value="1"/>
</dbReference>
<keyword evidence="12" id="KW-1185">Reference proteome</keyword>
<dbReference type="InterPro" id="IPR039793">
    <property type="entry name" value="UROS/Hem4"/>
</dbReference>
<keyword evidence="5 9" id="KW-0627">Porphyrin biosynthesis</keyword>
<dbReference type="AlphaFoldDB" id="A0A518D4Y5"/>